<proteinExistence type="predicted"/>
<gene>
    <name evidence="2" type="ORF">Salat_0680800</name>
</gene>
<evidence type="ECO:0000313" key="2">
    <source>
        <dbReference type="EMBL" id="KAK4435175.1"/>
    </source>
</evidence>
<dbReference type="PANTHER" id="PTHR48258">
    <property type="entry name" value="DUF4218 DOMAIN-CONTAINING PROTEIN-RELATED"/>
    <property type="match status" value="1"/>
</dbReference>
<reference evidence="2" key="2">
    <citation type="journal article" date="2024" name="Plant">
        <title>Genomic evolution and insights into agronomic trait innovations of Sesamum species.</title>
        <authorList>
            <person name="Miao H."/>
            <person name="Wang L."/>
            <person name="Qu L."/>
            <person name="Liu H."/>
            <person name="Sun Y."/>
            <person name="Le M."/>
            <person name="Wang Q."/>
            <person name="Wei S."/>
            <person name="Zheng Y."/>
            <person name="Lin W."/>
            <person name="Duan Y."/>
            <person name="Cao H."/>
            <person name="Xiong S."/>
            <person name="Wang X."/>
            <person name="Wei L."/>
            <person name="Li C."/>
            <person name="Ma Q."/>
            <person name="Ju M."/>
            <person name="Zhao R."/>
            <person name="Li G."/>
            <person name="Mu C."/>
            <person name="Tian Q."/>
            <person name="Mei H."/>
            <person name="Zhang T."/>
            <person name="Gao T."/>
            <person name="Zhang H."/>
        </authorList>
    </citation>
    <scope>NUCLEOTIDE SEQUENCE</scope>
    <source>
        <strain evidence="2">3651</strain>
    </source>
</reference>
<comment type="caution">
    <text evidence="2">The sequence shown here is derived from an EMBL/GenBank/DDBJ whole genome shotgun (WGS) entry which is preliminary data.</text>
</comment>
<feature type="domain" description="DUF4216" evidence="1">
    <location>
        <begin position="107"/>
        <end position="161"/>
    </location>
</feature>
<dbReference type="Pfam" id="PF13952">
    <property type="entry name" value="DUF4216"/>
    <property type="match status" value="1"/>
</dbReference>
<accession>A0AAE1YRQ5</accession>
<dbReference type="InterPro" id="IPR025312">
    <property type="entry name" value="DUF4216"/>
</dbReference>
<name>A0AAE1YRQ5_9LAMI</name>
<reference evidence="2" key="1">
    <citation type="submission" date="2020-06" db="EMBL/GenBank/DDBJ databases">
        <authorList>
            <person name="Li T."/>
            <person name="Hu X."/>
            <person name="Zhang T."/>
            <person name="Song X."/>
            <person name="Zhang H."/>
            <person name="Dai N."/>
            <person name="Sheng W."/>
            <person name="Hou X."/>
            <person name="Wei L."/>
        </authorList>
    </citation>
    <scope>NUCLEOTIDE SEQUENCE</scope>
    <source>
        <strain evidence="2">3651</strain>
        <tissue evidence="2">Leaf</tissue>
    </source>
</reference>
<evidence type="ECO:0000313" key="3">
    <source>
        <dbReference type="Proteomes" id="UP001293254"/>
    </source>
</evidence>
<protein>
    <recommendedName>
        <fullName evidence="1">DUF4216 domain-containing protein</fullName>
    </recommendedName>
</protein>
<dbReference type="PANTHER" id="PTHR48258:SF6">
    <property type="entry name" value="LEUCINE-RICH REPEAT DOMAIN, L DOMAIN-CONTAINING PROTEIN"/>
    <property type="match status" value="1"/>
</dbReference>
<dbReference type="AlphaFoldDB" id="A0AAE1YRQ5"/>
<evidence type="ECO:0000259" key="1">
    <source>
        <dbReference type="Pfam" id="PF13952"/>
    </source>
</evidence>
<sequence>MKAFDGKKDHRSAPVLLSGEEIMEQLSSIEQVEELHSDGVASDESISLANGPDTRVKHYTGCNVNRFRFHIKDSENNKMTQNSGVVVEGEHNKKIIDFYGVVKDILEIYYLQGAKRVLIFRCDWWNLNDRSGIQMDRNSSITRVNVCKTWYEDQPFVLAYQMGGPGRRVVGQSGSSSLHKDSSVHLHSREEIMNNVNIRIKRRGRTRNVALSKRINANEKLTVRIPEEVNRIVGVNSQFAITESGCLTRRFAPLQVTKWAKIEEVKLQKRIMKKIMELLIDRQATGQSSVDEEQIYAEVLGYKSRYIRGRGAGSKPNRSWSKQSYWEELENAKRNARIAQERVIMLSNKS</sequence>
<dbReference type="EMBL" id="JACGWO010000002">
    <property type="protein sequence ID" value="KAK4435175.1"/>
    <property type="molecule type" value="Genomic_DNA"/>
</dbReference>
<keyword evidence="3" id="KW-1185">Reference proteome</keyword>
<dbReference type="Proteomes" id="UP001293254">
    <property type="component" value="Unassembled WGS sequence"/>
</dbReference>
<organism evidence="2 3">
    <name type="scientific">Sesamum alatum</name>
    <dbReference type="NCBI Taxonomy" id="300844"/>
    <lineage>
        <taxon>Eukaryota</taxon>
        <taxon>Viridiplantae</taxon>
        <taxon>Streptophyta</taxon>
        <taxon>Embryophyta</taxon>
        <taxon>Tracheophyta</taxon>
        <taxon>Spermatophyta</taxon>
        <taxon>Magnoliopsida</taxon>
        <taxon>eudicotyledons</taxon>
        <taxon>Gunneridae</taxon>
        <taxon>Pentapetalae</taxon>
        <taxon>asterids</taxon>
        <taxon>lamiids</taxon>
        <taxon>Lamiales</taxon>
        <taxon>Pedaliaceae</taxon>
        <taxon>Sesamum</taxon>
    </lineage>
</organism>